<protein>
    <recommendedName>
        <fullName evidence="2">J domain-containing protein</fullName>
    </recommendedName>
</protein>
<keyword evidence="4" id="KW-1185">Reference proteome</keyword>
<dbReference type="SUPFAM" id="SSF46565">
    <property type="entry name" value="Chaperone J-domain"/>
    <property type="match status" value="1"/>
</dbReference>
<feature type="compositionally biased region" description="Polar residues" evidence="1">
    <location>
        <begin position="592"/>
        <end position="605"/>
    </location>
</feature>
<reference evidence="3 4" key="1">
    <citation type="journal article" date="2015" name="Genome Biol. Evol.">
        <title>Phylogenomic analyses indicate that early fungi evolved digesting cell walls of algal ancestors of land plants.</title>
        <authorList>
            <person name="Chang Y."/>
            <person name="Wang S."/>
            <person name="Sekimoto S."/>
            <person name="Aerts A.L."/>
            <person name="Choi C."/>
            <person name="Clum A."/>
            <person name="LaButti K.M."/>
            <person name="Lindquist E.A."/>
            <person name="Yee Ngan C."/>
            <person name="Ohm R.A."/>
            <person name="Salamov A.A."/>
            <person name="Grigoriev I.V."/>
            <person name="Spatafora J.W."/>
            <person name="Berbee M.L."/>
        </authorList>
    </citation>
    <scope>NUCLEOTIDE SEQUENCE [LARGE SCALE GENOMIC DNA]</scope>
    <source>
        <strain evidence="3 4">JEL478</strain>
    </source>
</reference>
<dbReference type="Pfam" id="PF21884">
    <property type="entry name" value="ZUO1-like_ZHD"/>
    <property type="match status" value="1"/>
</dbReference>
<dbReference type="SMART" id="SM00717">
    <property type="entry name" value="SANT"/>
    <property type="match status" value="2"/>
</dbReference>
<organism evidence="3 4">
    <name type="scientific">Gonapodya prolifera (strain JEL478)</name>
    <name type="common">Monoblepharis prolifera</name>
    <dbReference type="NCBI Taxonomy" id="1344416"/>
    <lineage>
        <taxon>Eukaryota</taxon>
        <taxon>Fungi</taxon>
        <taxon>Fungi incertae sedis</taxon>
        <taxon>Chytridiomycota</taxon>
        <taxon>Chytridiomycota incertae sedis</taxon>
        <taxon>Monoblepharidomycetes</taxon>
        <taxon>Monoblepharidales</taxon>
        <taxon>Gonapodyaceae</taxon>
        <taxon>Gonapodya</taxon>
    </lineage>
</organism>
<feature type="compositionally biased region" description="Basic and acidic residues" evidence="1">
    <location>
        <begin position="502"/>
        <end position="515"/>
    </location>
</feature>
<feature type="region of interest" description="Disordered" evidence="1">
    <location>
        <begin position="554"/>
        <end position="624"/>
    </location>
</feature>
<dbReference type="EMBL" id="KQ965883">
    <property type="protein sequence ID" value="KXS09172.1"/>
    <property type="molecule type" value="Genomic_DNA"/>
</dbReference>
<dbReference type="Proteomes" id="UP000070544">
    <property type="component" value="Unassembled WGS sequence"/>
</dbReference>
<dbReference type="GO" id="GO:0043022">
    <property type="term" value="F:ribosome binding"/>
    <property type="evidence" value="ECO:0007669"/>
    <property type="project" value="InterPro"/>
</dbReference>
<dbReference type="GO" id="GO:0006450">
    <property type="term" value="P:regulation of translational fidelity"/>
    <property type="evidence" value="ECO:0007669"/>
    <property type="project" value="InterPro"/>
</dbReference>
<dbReference type="Pfam" id="PF00226">
    <property type="entry name" value="DnaJ"/>
    <property type="match status" value="1"/>
</dbReference>
<dbReference type="Gene3D" id="1.10.10.60">
    <property type="entry name" value="Homeodomain-like"/>
    <property type="match status" value="2"/>
</dbReference>
<dbReference type="GO" id="GO:0051083">
    <property type="term" value="P:'de novo' cotranslational protein folding"/>
    <property type="evidence" value="ECO:0007669"/>
    <property type="project" value="InterPro"/>
</dbReference>
<sequence>MLLLPPPSLSDDAESHVFCGIAPARPVPLEPVGLAFLAQLRRRRKSASASEDSLLKLLRGEGADAEDDIDDVPEAPELLALDPLEWKTQDHYRVLGLETFRWKASDDEVRRAYRRKALKHHPDKKSDRSDDSFFKCIQKAWEVVGDPVKRRQWDSVDPMFEDSIPPAKPKGNFYKVYGKAFENNARFSKVQPVPQLGDASTSRDEVESFYDFWFNFDSWRTFEAYDEEDPEKGESREEKRWIERQNKVVRLKMKKDDNARLSRLVEQAMKLDPRLAAFKEQDRLAKEARKKEREDAQRRQVEEAKAVEEAVKREKERLEEAEKAKSDAAKKDREARKKLLRKERKALRDLLVAANYHLQSSDVNDVNLAIESGRLEEILENFGDNLAGISTFRAEVTKAATVGSEEARLAVEGEYGKLQSGKNAAKEKQEFLRVEAVRLAKEKQEKGKEALWSPKELAALITGVKVYPGGTISRWEKIASYVNMHGGEDDEDDKSKKKRFKRPDDCIKRSNDLKNADAPQQIEKEKLQAVAGPTKHDIEIKDAPTVRYEVDLPSPALNAAAPPPAPPAKVTPAPAAPVEKTAAPAKAAKVPSQNAPPASLPQTVPSEAVEAPKQPQATSALSSAAPVEATVWSAASQQALESALRAHPASKYADNPNERWKNIAQAVQGKTVKEVKARVKELAELAKRKRDVGSK</sequence>
<dbReference type="GO" id="GO:0005829">
    <property type="term" value="C:cytosol"/>
    <property type="evidence" value="ECO:0007669"/>
    <property type="project" value="TreeGrafter"/>
</dbReference>
<proteinExistence type="predicted"/>
<dbReference type="InterPro" id="IPR044634">
    <property type="entry name" value="Zuotin/DnaJC2"/>
</dbReference>
<evidence type="ECO:0000313" key="4">
    <source>
        <dbReference type="Proteomes" id="UP000070544"/>
    </source>
</evidence>
<dbReference type="PRINTS" id="PR00625">
    <property type="entry name" value="JDOMAIN"/>
</dbReference>
<feature type="region of interest" description="Disordered" evidence="1">
    <location>
        <begin position="286"/>
        <end position="336"/>
    </location>
</feature>
<dbReference type="CDD" id="cd06257">
    <property type="entry name" value="DnaJ"/>
    <property type="match status" value="1"/>
</dbReference>
<dbReference type="PANTHER" id="PTHR43999:SF1">
    <property type="entry name" value="DNAJ HOMOLOG SUBFAMILY C MEMBER 2"/>
    <property type="match status" value="1"/>
</dbReference>
<dbReference type="AlphaFoldDB" id="A0A138ZXD9"/>
<dbReference type="SMART" id="SM00271">
    <property type="entry name" value="DnaJ"/>
    <property type="match status" value="1"/>
</dbReference>
<accession>A0A138ZXD9</accession>
<dbReference type="OMA" id="SFWYDFD"/>
<dbReference type="PANTHER" id="PTHR43999">
    <property type="entry name" value="DNAJ HOMOLOG SUBFAMILY C MEMBER 2"/>
    <property type="match status" value="1"/>
</dbReference>
<dbReference type="CDD" id="cd00167">
    <property type="entry name" value="SANT"/>
    <property type="match status" value="1"/>
</dbReference>
<feature type="domain" description="J" evidence="2">
    <location>
        <begin position="90"/>
        <end position="157"/>
    </location>
</feature>
<dbReference type="InterPro" id="IPR001005">
    <property type="entry name" value="SANT/Myb"/>
</dbReference>
<evidence type="ECO:0000313" key="3">
    <source>
        <dbReference type="EMBL" id="KXS09172.1"/>
    </source>
</evidence>
<evidence type="ECO:0000259" key="2">
    <source>
        <dbReference type="PROSITE" id="PS50076"/>
    </source>
</evidence>
<dbReference type="Gene3D" id="1.10.287.110">
    <property type="entry name" value="DnaJ domain"/>
    <property type="match status" value="1"/>
</dbReference>
<name>A0A138ZXD9_GONPJ</name>
<dbReference type="InterPro" id="IPR036869">
    <property type="entry name" value="J_dom_sf"/>
</dbReference>
<dbReference type="InterPro" id="IPR054076">
    <property type="entry name" value="ZUO1-like_ZHD"/>
</dbReference>
<gene>
    <name evidence="3" type="ORF">M427DRAFT_141313</name>
</gene>
<evidence type="ECO:0000256" key="1">
    <source>
        <dbReference type="SAM" id="MobiDB-lite"/>
    </source>
</evidence>
<feature type="compositionally biased region" description="Low complexity" evidence="1">
    <location>
        <begin position="570"/>
        <end position="591"/>
    </location>
</feature>
<dbReference type="OrthoDB" id="1690618at2759"/>
<dbReference type="PROSITE" id="PS50076">
    <property type="entry name" value="DNAJ_2"/>
    <property type="match status" value="1"/>
</dbReference>
<feature type="region of interest" description="Disordered" evidence="1">
    <location>
        <begin position="485"/>
        <end position="520"/>
    </location>
</feature>
<dbReference type="STRING" id="1344416.A0A138ZXD9"/>
<dbReference type="InterPro" id="IPR001623">
    <property type="entry name" value="DnaJ_domain"/>
</dbReference>
<dbReference type="GO" id="GO:0030544">
    <property type="term" value="F:Hsp70 protein binding"/>
    <property type="evidence" value="ECO:0007669"/>
    <property type="project" value="InterPro"/>
</dbReference>